<dbReference type="EMBL" id="LATX01002477">
    <property type="protein sequence ID" value="KTB28449.1"/>
    <property type="molecule type" value="Genomic_DNA"/>
</dbReference>
<comment type="caution">
    <text evidence="2">The sequence shown here is derived from an EMBL/GenBank/DDBJ whole genome shotgun (WGS) entry which is preliminary data.</text>
</comment>
<dbReference type="Gene3D" id="1.50.10.160">
    <property type="match status" value="1"/>
</dbReference>
<evidence type="ECO:0000256" key="1">
    <source>
        <dbReference type="ARBA" id="ARBA00006333"/>
    </source>
</evidence>
<proteinExistence type="inferred from homology"/>
<dbReference type="Gene3D" id="1.50.10.20">
    <property type="match status" value="1"/>
</dbReference>
<dbReference type="PANTHER" id="PTHR31739">
    <property type="entry name" value="ENT-COPALYL DIPHOSPHATE SYNTHASE, CHLOROPLASTIC"/>
    <property type="match status" value="1"/>
</dbReference>
<organism evidence="2 3">
    <name type="scientific">Moniliophthora roreri</name>
    <name type="common">Frosty pod rot fungus</name>
    <name type="synonym">Monilia roreri</name>
    <dbReference type="NCBI Taxonomy" id="221103"/>
    <lineage>
        <taxon>Eukaryota</taxon>
        <taxon>Fungi</taxon>
        <taxon>Dikarya</taxon>
        <taxon>Basidiomycota</taxon>
        <taxon>Agaricomycotina</taxon>
        <taxon>Agaricomycetes</taxon>
        <taxon>Agaricomycetidae</taxon>
        <taxon>Agaricales</taxon>
        <taxon>Marasmiineae</taxon>
        <taxon>Marasmiaceae</taxon>
        <taxon>Moniliophthora</taxon>
    </lineage>
</organism>
<dbReference type="GO" id="GO:0010333">
    <property type="term" value="F:terpene synthase activity"/>
    <property type="evidence" value="ECO:0007669"/>
    <property type="project" value="InterPro"/>
</dbReference>
<name>A0A0W0EWM2_MONRR</name>
<dbReference type="Proteomes" id="UP000054988">
    <property type="component" value="Unassembled WGS sequence"/>
</dbReference>
<dbReference type="InterPro" id="IPR050148">
    <property type="entry name" value="Terpene_synthase-like"/>
</dbReference>
<dbReference type="AlphaFoldDB" id="A0A0W0EWM2"/>
<dbReference type="InterPro" id="IPR008930">
    <property type="entry name" value="Terpenoid_cyclase/PrenylTrfase"/>
</dbReference>
<comment type="similarity">
    <text evidence="1">Belongs to the terpene synthase family.</text>
</comment>
<dbReference type="SUPFAM" id="SSF48239">
    <property type="entry name" value="Terpenoid cyclases/Protein prenyltransferases"/>
    <property type="match status" value="1"/>
</dbReference>
<evidence type="ECO:0000313" key="3">
    <source>
        <dbReference type="Proteomes" id="UP000054988"/>
    </source>
</evidence>
<dbReference type="eggNOG" id="ENOG502QQN6">
    <property type="taxonomic scope" value="Eukaryota"/>
</dbReference>
<reference evidence="2 3" key="1">
    <citation type="submission" date="2015-12" db="EMBL/GenBank/DDBJ databases">
        <title>Draft genome sequence of Moniliophthora roreri, the causal agent of frosty pod rot of cacao.</title>
        <authorList>
            <person name="Aime M.C."/>
            <person name="Diaz-Valderrama J.R."/>
            <person name="Kijpornyongpan T."/>
            <person name="Phillips-Mora W."/>
        </authorList>
    </citation>
    <scope>NUCLEOTIDE SEQUENCE [LARGE SCALE GENOMIC DNA]</scope>
    <source>
        <strain evidence="2 3">MCA 2952</strain>
    </source>
</reference>
<dbReference type="GO" id="GO:0000287">
    <property type="term" value="F:magnesium ion binding"/>
    <property type="evidence" value="ECO:0007669"/>
    <property type="project" value="TreeGrafter"/>
</dbReference>
<dbReference type="PANTHER" id="PTHR31739:SF25">
    <property type="entry name" value="(E,E)-GERANYLLINALOOL SYNTHASE"/>
    <property type="match status" value="1"/>
</dbReference>
<dbReference type="GO" id="GO:0016102">
    <property type="term" value="P:diterpenoid biosynthetic process"/>
    <property type="evidence" value="ECO:0007669"/>
    <property type="project" value="TreeGrafter"/>
</dbReference>
<evidence type="ECO:0000313" key="2">
    <source>
        <dbReference type="EMBL" id="KTB28449.1"/>
    </source>
</evidence>
<accession>A0A0W0EWM2</accession>
<gene>
    <name evidence="2" type="ORF">WG66_18979</name>
</gene>
<sequence length="568" mass="63732">MALYKSANALLKRLTATHHTSPYGVGSSGVSIYDTAWVSIVSRNVEQTGTRAWVFPKSFEYICSSQAEDGGWHGDGSLIDSIMNTLASLLSLKLHEKDGWQLPDLSDKVERARLFLDNVLQKWDVPSTERIAFELIVPRILQFLEEEGISFEFPHRAALENLRDQKLKLLDLDLVYRGQTPVLYTLEAFVGVLDFDRLRTLKVNGSFLTSPASTAAYLTYCSVWDEEAEDYLRQALRRCSAYGEGAVCTVWPTTLFEFSWTICNLMESGFEREKLDESCLNRVGQVLHSALVAGNGLVGWDALKSNPDADDTGKATAALQYIGKPYPIDSLLETFERTDYFACHQFERNPSLSSNCNILLTLLAFPRPGSYLPQILKILKFVAGAYSEALHVEDVRDKWHTSPWYVAMLATQGFVRFVHLYGKDYFAALDVPKELTTSTIPGILFRFLTEILQCQNGDGSWGLNHNIEETAYCVIALAHLTSLPYDVRIREKVAAVIGIAREYLKVNAEDSKLIKSHSQIWTGKVTYGVEFVCEAYVISALHIHIHVGPSDSLVSNELAEHFRKATLL</sequence>
<protein>
    <submittedName>
        <fullName evidence="2">Putative Ent-kaurene synthase</fullName>
    </submittedName>
</protein>